<feature type="transmembrane region" description="Helical" evidence="1">
    <location>
        <begin position="9"/>
        <end position="27"/>
    </location>
</feature>
<evidence type="ECO:0000313" key="2">
    <source>
        <dbReference type="EMBL" id="QHT35749.1"/>
    </source>
</evidence>
<name>A0A6C0F591_9ZZZZ</name>
<dbReference type="EMBL" id="MN739026">
    <property type="protein sequence ID" value="QHT35749.1"/>
    <property type="molecule type" value="Genomic_DNA"/>
</dbReference>
<protein>
    <submittedName>
        <fullName evidence="2">Uncharacterized protein</fullName>
    </submittedName>
</protein>
<organism evidence="2">
    <name type="scientific">viral metagenome</name>
    <dbReference type="NCBI Taxonomy" id="1070528"/>
    <lineage>
        <taxon>unclassified sequences</taxon>
        <taxon>metagenomes</taxon>
        <taxon>organismal metagenomes</taxon>
    </lineage>
</organism>
<proteinExistence type="predicted"/>
<keyword evidence="1" id="KW-1133">Transmembrane helix</keyword>
<sequence>MGELIRKNHLIWTVSLFLFMFAFFLYLKPNIAFGPDGSIKPFGVQKRGSTVFPVWWWTILFAALSRIGISYVSDYSV</sequence>
<reference evidence="2" key="1">
    <citation type="journal article" date="2020" name="Nature">
        <title>Giant virus diversity and host interactions through global metagenomics.</title>
        <authorList>
            <person name="Schulz F."/>
            <person name="Roux S."/>
            <person name="Paez-Espino D."/>
            <person name="Jungbluth S."/>
            <person name="Walsh D.A."/>
            <person name="Denef V.J."/>
            <person name="McMahon K.D."/>
            <person name="Konstantinidis K.T."/>
            <person name="Eloe-Fadrosh E.A."/>
            <person name="Kyrpides N.C."/>
            <person name="Woyke T."/>
        </authorList>
    </citation>
    <scope>NUCLEOTIDE SEQUENCE</scope>
    <source>
        <strain evidence="2">GVMAG-M-3300009181-41</strain>
    </source>
</reference>
<keyword evidence="1" id="KW-0812">Transmembrane</keyword>
<dbReference type="AlphaFoldDB" id="A0A6C0F591"/>
<feature type="transmembrane region" description="Helical" evidence="1">
    <location>
        <begin position="54"/>
        <end position="72"/>
    </location>
</feature>
<accession>A0A6C0F591</accession>
<evidence type="ECO:0000256" key="1">
    <source>
        <dbReference type="SAM" id="Phobius"/>
    </source>
</evidence>
<keyword evidence="1" id="KW-0472">Membrane</keyword>